<dbReference type="Pfam" id="PF20446">
    <property type="entry name" value="ABC_N"/>
    <property type="match status" value="1"/>
</dbReference>
<evidence type="ECO:0000259" key="3">
    <source>
        <dbReference type="Pfam" id="PF21117"/>
    </source>
</evidence>
<comment type="caution">
    <text evidence="4">The sequence shown here is derived from an EMBL/GenBank/DDBJ whole genome shotgun (WGS) entry which is preliminary data.</text>
</comment>
<evidence type="ECO:0000259" key="2">
    <source>
        <dbReference type="Pfam" id="PF20446"/>
    </source>
</evidence>
<protein>
    <submittedName>
        <fullName evidence="4">ABC transporter ATPase</fullName>
    </submittedName>
</protein>
<evidence type="ECO:0000259" key="1">
    <source>
        <dbReference type="Pfam" id="PF09818"/>
    </source>
</evidence>
<dbReference type="STRING" id="157733.AB986_17635"/>
<dbReference type="InterPro" id="IPR046833">
    <property type="entry name" value="ABC_N"/>
</dbReference>
<sequence length="566" mass="63556">MNELKSKLEKIDGKGYKAYKDIRGSYIFPDYTLSLDYVQGDPFANPSRIRIIIPRRKTIIDSECDLTNVRRIRTEDEIARKVALTIQKQQSRAKGTGKSGLIFIDAPGQKVIERSAVTITNDMVTICLSIGLPAQGRRVLGRQAQHMLFHQLQEIVSNSVFSLKKDKIMKALYLADQQYAIRKHLVDNGFVSFVANDAVLPRESGISDRPMKDQAALFQSPKQMEVSLTLPHREEPIKGLAIKEGITLIVGGGYHGKSTLLRAMEHGVYDHIEGDGREFVISNENAMKIRSEDGRKVTGVDISPFIQNLPYGKDTSSFTSENASGSTSQAANIIEAVESGSKALFIDEDTSATNFMIRDYRMQQLVAKEKEPITPFIDRVKQLYTDHGISTILVMGGSGDYFDVADHVILMENYLPYDATDEAKRISYENTYTRYKEGSERFGEMRRRVPAKTSLNSQSGKKAKVAAKGLHHIIYGNTDLSLHQVEQLVDPSQTRLAADVLHYLERNNLLGEYTIPELLDHIEDRMNNEGIGAFSLFQNQHPGDVARIRRSDMAAVLNRLRTLKIK</sequence>
<dbReference type="PATRIC" id="fig|157733.3.peg.2185"/>
<feature type="domain" description="ATPase of the ABC class C-terminal" evidence="1">
    <location>
        <begin position="165"/>
        <end position="448"/>
    </location>
</feature>
<evidence type="ECO:0000313" key="4">
    <source>
        <dbReference type="EMBL" id="KMM36379.1"/>
    </source>
</evidence>
<dbReference type="RefSeq" id="WP_048312965.1">
    <property type="nucleotide sequence ID" value="NZ_CP119526.1"/>
</dbReference>
<keyword evidence="5" id="KW-1185">Reference proteome</keyword>
<dbReference type="AlphaFoldDB" id="A0A0J6CWC7"/>
<feature type="domain" description="ATPase of the ABC class N-terminal" evidence="2">
    <location>
        <begin position="1"/>
        <end position="161"/>
    </location>
</feature>
<dbReference type="InterPro" id="IPR019195">
    <property type="entry name" value="ABC_ATPase_put"/>
</dbReference>
<dbReference type="InterPro" id="IPR046834">
    <property type="entry name" value="ABC_ATPase_C"/>
</dbReference>
<evidence type="ECO:0000313" key="5">
    <source>
        <dbReference type="Proteomes" id="UP000035996"/>
    </source>
</evidence>
<reference evidence="4" key="1">
    <citation type="submission" date="2015-06" db="EMBL/GenBank/DDBJ databases">
        <authorList>
            <person name="Liu B."/>
            <person name="Wang J."/>
            <person name="Zhu Y."/>
            <person name="Liu G."/>
            <person name="Chen Q."/>
            <person name="Zheng C."/>
            <person name="Che J."/>
            <person name="Ge C."/>
            <person name="Shi H."/>
            <person name="Pan Z."/>
            <person name="Liu X."/>
        </authorList>
    </citation>
    <scope>NUCLEOTIDE SEQUENCE [LARGE SCALE GENOMIC DNA]</scope>
    <source>
        <strain evidence="4">DSM 16346</strain>
    </source>
</reference>
<dbReference type="EMBL" id="LELK01000005">
    <property type="protein sequence ID" value="KMM36379.1"/>
    <property type="molecule type" value="Genomic_DNA"/>
</dbReference>
<gene>
    <name evidence="4" type="ORF">AB986_17635</name>
</gene>
<dbReference type="PANTHER" id="PTHR38149:SF1">
    <property type="entry name" value="ATPASE"/>
    <property type="match status" value="1"/>
</dbReference>
<dbReference type="Pfam" id="PF21117">
    <property type="entry name" value="MRB1590_C"/>
    <property type="match status" value="1"/>
</dbReference>
<dbReference type="OrthoDB" id="9809999at2"/>
<dbReference type="SUPFAM" id="SSF52540">
    <property type="entry name" value="P-loop containing nucleoside triphosphate hydrolases"/>
    <property type="match status" value="1"/>
</dbReference>
<dbReference type="PANTHER" id="PTHR38149">
    <property type="entry name" value="ATPASE"/>
    <property type="match status" value="1"/>
</dbReference>
<proteinExistence type="predicted"/>
<organism evidence="4 5">
    <name type="scientific">Guptibacillus hwajinpoensis</name>
    <dbReference type="NCBI Taxonomy" id="208199"/>
    <lineage>
        <taxon>Bacteria</taxon>
        <taxon>Bacillati</taxon>
        <taxon>Bacillota</taxon>
        <taxon>Bacilli</taxon>
        <taxon>Bacillales</taxon>
        <taxon>Guptibacillaceae</taxon>
        <taxon>Guptibacillus</taxon>
    </lineage>
</organism>
<name>A0A0J6CWC7_9BACL</name>
<feature type="domain" description="MRB1590-like C-terminal" evidence="3">
    <location>
        <begin position="464"/>
        <end position="566"/>
    </location>
</feature>
<dbReference type="InterPro" id="IPR027417">
    <property type="entry name" value="P-loop_NTPase"/>
</dbReference>
<dbReference type="InterPro" id="IPR049069">
    <property type="entry name" value="MRB1590-like_C"/>
</dbReference>
<dbReference type="Pfam" id="PF09818">
    <property type="entry name" value="ABC_ATPase"/>
    <property type="match status" value="1"/>
</dbReference>
<accession>A0A0J6CWC7</accession>
<dbReference type="Proteomes" id="UP000035996">
    <property type="component" value="Unassembled WGS sequence"/>
</dbReference>